<evidence type="ECO:0000256" key="1">
    <source>
        <dbReference type="SAM" id="Phobius"/>
    </source>
</evidence>
<keyword evidence="1" id="KW-0812">Transmembrane</keyword>
<evidence type="ECO:0000313" key="2">
    <source>
        <dbReference type="EMBL" id="QRW43539.1"/>
    </source>
</evidence>
<protein>
    <submittedName>
        <fullName evidence="2">PE66L</fullName>
    </submittedName>
</protein>
<dbReference type="Proteomes" id="UP000423628">
    <property type="component" value="Segment"/>
</dbReference>
<organism evidence="2 3">
    <name type="scientific">African swine fever virus</name>
    <name type="common">ASFV</name>
    <dbReference type="NCBI Taxonomy" id="10497"/>
    <lineage>
        <taxon>Viruses</taxon>
        <taxon>Varidnaviria</taxon>
        <taxon>Bamfordvirae</taxon>
        <taxon>Nucleocytoviricota</taxon>
        <taxon>Pokkesviricetes</taxon>
        <taxon>Asfuvirales</taxon>
        <taxon>Asfarviridae</taxon>
        <taxon>Asfivirus</taxon>
        <taxon>Asfivirus haemorrhagiae</taxon>
    </lineage>
</organism>
<organismHost>
    <name type="scientific">Phacochoerus aethiopicus</name>
    <name type="common">Warthog</name>
    <dbReference type="NCBI Taxonomy" id="85517"/>
</organismHost>
<sequence length="54" mass="6609">MSYMLYAYVYAYVYTYVYTTYGYALCDICAYYMYTKYGYTYAIYVNKCILTYIL</sequence>
<evidence type="ECO:0000313" key="3">
    <source>
        <dbReference type="Proteomes" id="UP000423628"/>
    </source>
</evidence>
<feature type="transmembrane region" description="Helical" evidence="1">
    <location>
        <begin position="12"/>
        <end position="34"/>
    </location>
</feature>
<organismHost>
    <name type="scientific">Phacochoerus africanus</name>
    <name type="common">Warthog</name>
    <dbReference type="NCBI Taxonomy" id="41426"/>
</organismHost>
<organismHost>
    <name type="scientific">Sus scrofa</name>
    <name type="common">Pig</name>
    <dbReference type="NCBI Taxonomy" id="9823"/>
</organismHost>
<gene>
    <name evidence="2" type="ORF">E66L</name>
</gene>
<organismHost>
    <name type="scientific">Ornithodoros</name>
    <name type="common">relapsing fever ticks</name>
    <dbReference type="NCBI Taxonomy" id="6937"/>
</organismHost>
<keyword evidence="1" id="KW-1133">Transmembrane helix</keyword>
<proteinExistence type="predicted"/>
<organismHost>
    <name type="scientific">Potamochoerus larvatus</name>
    <name type="common">Bushpig</name>
    <dbReference type="NCBI Taxonomy" id="273792"/>
</organismHost>
<dbReference type="EMBL" id="MN394630">
    <property type="protein sequence ID" value="QRW43539.1"/>
    <property type="molecule type" value="Genomic_DNA"/>
</dbReference>
<name>A0A894KPC3_ASF</name>
<keyword evidence="1" id="KW-0472">Membrane</keyword>
<accession>A0A894KPC3</accession>
<organismHost>
    <name type="scientific">Ornithodoros moubata</name>
    <name type="common">Soft tick</name>
    <name type="synonym">Argasid tick</name>
    <dbReference type="NCBI Taxonomy" id="6938"/>
</organismHost>
<reference evidence="2 3" key="1">
    <citation type="submission" date="2019-08" db="EMBL/GenBank/DDBJ databases">
        <authorList>
            <person name="Ndlovu S.S."/>
        </authorList>
    </citation>
    <scope>NUCLEOTIDE SEQUENCE [LARGE SCALE GENOMIC DNA]</scope>
    <source>
        <strain evidence="2">SPEC_57</strain>
    </source>
</reference>